<dbReference type="InterPro" id="IPR050266">
    <property type="entry name" value="AB_hydrolase_sf"/>
</dbReference>
<protein>
    <recommendedName>
        <fullName evidence="2">AB hydrolase-1 domain-containing protein</fullName>
    </recommendedName>
</protein>
<evidence type="ECO:0000313" key="4">
    <source>
        <dbReference type="Proteomes" id="UP000050827"/>
    </source>
</evidence>
<dbReference type="InterPro" id="IPR000073">
    <property type="entry name" value="AB_hydrolase_1"/>
</dbReference>
<comment type="caution">
    <text evidence="3">The sequence shown here is derived from an EMBL/GenBank/DDBJ whole genome shotgun (WGS) entry which is preliminary data.</text>
</comment>
<dbReference type="PANTHER" id="PTHR43798">
    <property type="entry name" value="MONOACYLGLYCEROL LIPASE"/>
    <property type="match status" value="1"/>
</dbReference>
<dbReference type="RefSeq" id="WP_055395162.1">
    <property type="nucleotide sequence ID" value="NZ_LCTZ01000002.1"/>
</dbReference>
<keyword evidence="1" id="KW-0378">Hydrolase</keyword>
<dbReference type="AlphaFoldDB" id="A0A0N8WG30"/>
<feature type="domain" description="AB hydrolase-1" evidence="2">
    <location>
        <begin position="41"/>
        <end position="142"/>
    </location>
</feature>
<dbReference type="Gene3D" id="3.40.50.1820">
    <property type="entry name" value="alpha/beta hydrolase"/>
    <property type="match status" value="1"/>
</dbReference>
<evidence type="ECO:0000256" key="1">
    <source>
        <dbReference type="ARBA" id="ARBA00022801"/>
    </source>
</evidence>
<dbReference type="STRING" id="346185.AAY42_11060"/>
<keyword evidence="4" id="KW-1185">Reference proteome</keyword>
<dbReference type="SUPFAM" id="SSF53474">
    <property type="entry name" value="alpha/beta-Hydrolases"/>
    <property type="match status" value="1"/>
</dbReference>
<gene>
    <name evidence="3" type="ORF">AAY42_11060</name>
</gene>
<evidence type="ECO:0000313" key="3">
    <source>
        <dbReference type="EMBL" id="KQC30355.1"/>
    </source>
</evidence>
<sequence length="286" mass="33468">MRLFSIILICLWVYRSFGQGEYITLDDSTQLYIEELGSGQTILFIPGWTMTHRFFEKQKEYFSNQYHVLSYDPRGQGRSDKTLFGNTYANHARDLHQILQKKSLKNVILVGWSSGCLTMYEYIRAYRFDKIDKMIFIDEPPKWIGDVDTEWVYGSFDDYRGSLKNLISEPSDPNEIIDWMLANPIDSSTRAWMNQEILMTPQHIALSLYVDGIASDYTKEVALIQSRVTVFFMVRAFWYDQATNWLKQVTPNSKVVSISSHAMFWESPKKFNQILSTFLNTNIDKK</sequence>
<dbReference type="Pfam" id="PF00561">
    <property type="entry name" value="Abhydrolase_1"/>
    <property type="match status" value="1"/>
</dbReference>
<dbReference type="GO" id="GO:0016787">
    <property type="term" value="F:hydrolase activity"/>
    <property type="evidence" value="ECO:0007669"/>
    <property type="project" value="UniProtKB-KW"/>
</dbReference>
<dbReference type="EMBL" id="LCTZ01000002">
    <property type="protein sequence ID" value="KQC30355.1"/>
    <property type="molecule type" value="Genomic_DNA"/>
</dbReference>
<evidence type="ECO:0000259" key="2">
    <source>
        <dbReference type="Pfam" id="PF00561"/>
    </source>
</evidence>
<dbReference type="GO" id="GO:0016020">
    <property type="term" value="C:membrane"/>
    <property type="evidence" value="ECO:0007669"/>
    <property type="project" value="TreeGrafter"/>
</dbReference>
<name>A0A0N8WG30_9FLAO</name>
<organism evidence="3 4">
    <name type="scientific">Flagellimonas eckloniae</name>
    <dbReference type="NCBI Taxonomy" id="346185"/>
    <lineage>
        <taxon>Bacteria</taxon>
        <taxon>Pseudomonadati</taxon>
        <taxon>Bacteroidota</taxon>
        <taxon>Flavobacteriia</taxon>
        <taxon>Flavobacteriales</taxon>
        <taxon>Flavobacteriaceae</taxon>
        <taxon>Flagellimonas</taxon>
    </lineage>
</organism>
<dbReference type="OrthoDB" id="9780932at2"/>
<dbReference type="InterPro" id="IPR029058">
    <property type="entry name" value="AB_hydrolase_fold"/>
</dbReference>
<reference evidence="3 4" key="1">
    <citation type="submission" date="2015-04" db="EMBL/GenBank/DDBJ databases">
        <title>Complete genome of flavobacterium.</title>
        <authorList>
            <person name="Kwon Y.M."/>
            <person name="Kim S.-J."/>
        </authorList>
    </citation>
    <scope>NUCLEOTIDE SEQUENCE [LARGE SCALE GENOMIC DNA]</scope>
    <source>
        <strain evidence="3 4">DK169</strain>
    </source>
</reference>
<accession>A0A0N8WG30</accession>
<proteinExistence type="predicted"/>
<dbReference type="PANTHER" id="PTHR43798:SF31">
    <property type="entry name" value="AB HYDROLASE SUPERFAMILY PROTEIN YCLE"/>
    <property type="match status" value="1"/>
</dbReference>
<dbReference type="Proteomes" id="UP000050827">
    <property type="component" value="Unassembled WGS sequence"/>
</dbReference>